<keyword evidence="1 2" id="KW-0808">Transferase</keyword>
<dbReference type="SUPFAM" id="SSF52540">
    <property type="entry name" value="P-loop containing nucleoside triphosphate hydrolases"/>
    <property type="match status" value="1"/>
</dbReference>
<dbReference type="Proteomes" id="UP000317169">
    <property type="component" value="Unassembled WGS sequence"/>
</dbReference>
<dbReference type="PANTHER" id="PTHR12788">
    <property type="entry name" value="PROTEIN-TYROSINE SULFOTRANSFERASE 2"/>
    <property type="match status" value="1"/>
</dbReference>
<sequence length="331" mass="38735">MPQQQLFFILGRERSGTTLLCNLLNNHPEVFVPPESPFISFLANKYAGKKTISAKEFIEDLYKEPYFNLWKVDKEDLLASLKKALKPDFTSFCKIVLQAKTNKNSACVGDKNPTHSVFARQLQKNFPEAKFIWLVRDYRAQVNSMLKVNFEQKNCTSLSIRWKKYNQEIYKIYKKNPANVCLVRYEDLVSIPSKKLKEISAFLGIEFLENLTINHNHQQQFIPEHHKSLQKALNTNAVSSWKEELSKEEIAICERYAGKFGKKFGYEKTFQKINPPIDFKGLFLGLAYVPFIKVFQKIPLRVRVKIIRKFIMPNFKFWQESKKIIQEKTSS</sequence>
<protein>
    <submittedName>
        <fullName evidence="2">Sulfotransferase</fullName>
    </submittedName>
</protein>
<dbReference type="AlphaFoldDB" id="A0A507ZPN9"/>
<keyword evidence="3" id="KW-1185">Reference proteome</keyword>
<evidence type="ECO:0000256" key="1">
    <source>
        <dbReference type="ARBA" id="ARBA00022679"/>
    </source>
</evidence>
<dbReference type="OrthoDB" id="5432096at2"/>
<dbReference type="InterPro" id="IPR026634">
    <property type="entry name" value="TPST-like"/>
</dbReference>
<proteinExistence type="predicted"/>
<accession>A0A507ZPN9</accession>
<gene>
    <name evidence="2" type="ORF">FKR84_09600</name>
</gene>
<reference evidence="2 3" key="1">
    <citation type="submission" date="2019-06" db="EMBL/GenBank/DDBJ databases">
        <title>Flavibacter putida gen. nov., sp. nov., a novel marine bacterium of the family Flavobacteriaceae isolated from coastal seawater.</title>
        <authorList>
            <person name="Feng X."/>
        </authorList>
    </citation>
    <scope>NUCLEOTIDE SEQUENCE [LARGE SCALE GENOMIC DNA]</scope>
    <source>
        <strain evidence="2 3">PLHSN227</strain>
    </source>
</reference>
<dbReference type="Pfam" id="PF13469">
    <property type="entry name" value="Sulfotransfer_3"/>
    <property type="match status" value="1"/>
</dbReference>
<dbReference type="RefSeq" id="WP_141422093.1">
    <property type="nucleotide sequence ID" value="NZ_VIAR01000009.1"/>
</dbReference>
<dbReference type="InterPro" id="IPR027417">
    <property type="entry name" value="P-loop_NTPase"/>
</dbReference>
<evidence type="ECO:0000313" key="3">
    <source>
        <dbReference type="Proteomes" id="UP000317169"/>
    </source>
</evidence>
<dbReference type="Gene3D" id="3.40.50.300">
    <property type="entry name" value="P-loop containing nucleotide triphosphate hydrolases"/>
    <property type="match status" value="1"/>
</dbReference>
<dbReference type="PANTHER" id="PTHR12788:SF10">
    <property type="entry name" value="PROTEIN-TYROSINE SULFOTRANSFERASE"/>
    <property type="match status" value="1"/>
</dbReference>
<evidence type="ECO:0000313" key="2">
    <source>
        <dbReference type="EMBL" id="TQD37718.1"/>
    </source>
</evidence>
<organism evidence="2 3">
    <name type="scientific">Haloflavibacter putidus</name>
    <dbReference type="NCBI Taxonomy" id="2576776"/>
    <lineage>
        <taxon>Bacteria</taxon>
        <taxon>Pseudomonadati</taxon>
        <taxon>Bacteroidota</taxon>
        <taxon>Flavobacteriia</taxon>
        <taxon>Flavobacteriales</taxon>
        <taxon>Flavobacteriaceae</taxon>
        <taxon>Haloflavibacter</taxon>
    </lineage>
</organism>
<dbReference type="GO" id="GO:0008476">
    <property type="term" value="F:protein-tyrosine sulfotransferase activity"/>
    <property type="evidence" value="ECO:0007669"/>
    <property type="project" value="InterPro"/>
</dbReference>
<dbReference type="EMBL" id="VIAR01000009">
    <property type="protein sequence ID" value="TQD37718.1"/>
    <property type="molecule type" value="Genomic_DNA"/>
</dbReference>
<comment type="caution">
    <text evidence="2">The sequence shown here is derived from an EMBL/GenBank/DDBJ whole genome shotgun (WGS) entry which is preliminary data.</text>
</comment>
<name>A0A507ZPN9_9FLAO</name>